<evidence type="ECO:0000259" key="15">
    <source>
        <dbReference type="PROSITE" id="PS50109"/>
    </source>
</evidence>
<evidence type="ECO:0000256" key="4">
    <source>
        <dbReference type="ARBA" id="ARBA00022475"/>
    </source>
</evidence>
<dbReference type="InterPro" id="IPR003594">
    <property type="entry name" value="HATPase_dom"/>
</dbReference>
<keyword evidence="9 17" id="KW-0418">Kinase</keyword>
<keyword evidence="12" id="KW-0902">Two-component regulatory system</keyword>
<dbReference type="GO" id="GO:0005886">
    <property type="term" value="C:plasma membrane"/>
    <property type="evidence" value="ECO:0007669"/>
    <property type="project" value="UniProtKB-SubCell"/>
</dbReference>
<sequence precursor="true">MKFRTRLIVFYLAAAIVSMVIIGAAAWGSLELYKKKTVESQLTDQSNLIFAYIRQVFLFQKASQTEINPDSAKIIAGNLSSGIGQVELYGKSLQLLCNPVEIEEESSYKPDEYKKVILKPALKGDKVFLTKNRVVYYSVPIINNGKTAGVLVIIYRLNLINEYLKNVLSILFTGAIAFCILIVIISIYISKKMVKPINQLVETTERYAKRDFTVLELNRNDELGKLSKSINSMGSQLYEYIGRQKQFISNISHEIRTPLTAIKGYSEFLYDEIAGDPDTEAALTHLKSEAGRLEKLVSELLELARHDSFQGSFVFVKTNFSNLLKDTIEKMENKAAANKLTIDPRISPDVFINADPEKMVQVVVNILDNAIKYSHRGGIIDAEMFTENNNAVFIVKDFGIGIPKEDMKNIFERFYRASNANGITGTGLGLAISNIIIEKHKGEIRIESNENKGTSVKIVLPLM</sequence>
<dbReference type="Pfam" id="PF00672">
    <property type="entry name" value="HAMP"/>
    <property type="match status" value="1"/>
</dbReference>
<dbReference type="Pfam" id="PF00512">
    <property type="entry name" value="HisKA"/>
    <property type="match status" value="1"/>
</dbReference>
<keyword evidence="8" id="KW-0547">Nucleotide-binding</keyword>
<dbReference type="Gene3D" id="3.30.565.10">
    <property type="entry name" value="Histidine kinase-like ATPase, C-terminal domain"/>
    <property type="match status" value="1"/>
</dbReference>
<dbReference type="OrthoDB" id="9813151at2"/>
<dbReference type="SUPFAM" id="SSF55874">
    <property type="entry name" value="ATPase domain of HSP90 chaperone/DNA topoisomerase II/histidine kinase"/>
    <property type="match status" value="1"/>
</dbReference>
<keyword evidence="7 14" id="KW-0812">Transmembrane</keyword>
<dbReference type="FunFam" id="1.10.287.130:FF:000001">
    <property type="entry name" value="Two-component sensor histidine kinase"/>
    <property type="match status" value="1"/>
</dbReference>
<evidence type="ECO:0000259" key="16">
    <source>
        <dbReference type="PROSITE" id="PS50885"/>
    </source>
</evidence>
<dbReference type="PROSITE" id="PS50109">
    <property type="entry name" value="HIS_KIN"/>
    <property type="match status" value="1"/>
</dbReference>
<keyword evidence="6" id="KW-0808">Transferase</keyword>
<evidence type="ECO:0000256" key="13">
    <source>
        <dbReference type="ARBA" id="ARBA00023136"/>
    </source>
</evidence>
<dbReference type="CDD" id="cd00075">
    <property type="entry name" value="HATPase"/>
    <property type="match status" value="1"/>
</dbReference>
<dbReference type="STRING" id="398512.Bccel_5187"/>
<dbReference type="InterPro" id="IPR004358">
    <property type="entry name" value="Sig_transdc_His_kin-like_C"/>
</dbReference>
<dbReference type="CDD" id="cd06225">
    <property type="entry name" value="HAMP"/>
    <property type="match status" value="1"/>
</dbReference>
<feature type="transmembrane region" description="Helical" evidence="14">
    <location>
        <begin position="134"/>
        <end position="155"/>
    </location>
</feature>
<dbReference type="Pfam" id="PF02518">
    <property type="entry name" value="HATPase_c"/>
    <property type="match status" value="1"/>
</dbReference>
<comment type="subcellular location">
    <subcellularLocation>
        <location evidence="2">Cell membrane</location>
        <topology evidence="2">Multi-pass membrane protein</topology>
    </subcellularLocation>
</comment>
<dbReference type="SUPFAM" id="SSF47384">
    <property type="entry name" value="Homodimeric domain of signal transducing histidine kinase"/>
    <property type="match status" value="1"/>
</dbReference>
<dbReference type="InterPro" id="IPR003661">
    <property type="entry name" value="HisK_dim/P_dom"/>
</dbReference>
<reference evidence="18" key="1">
    <citation type="submission" date="2015-07" db="EMBL/GenBank/DDBJ databases">
        <title>Near-Complete Genome Sequence of the Cellulolytic Bacterium Bacteroides (Pseudobacteroides) cellulosolvens ATCC 35603.</title>
        <authorList>
            <person name="Dassa B."/>
            <person name="Utturkar S.M."/>
            <person name="Klingeman D.M."/>
            <person name="Hurt R.A."/>
            <person name="Keller M."/>
            <person name="Xu J."/>
            <person name="Reddy Y.H.K."/>
            <person name="Borovok I."/>
            <person name="Grinberg I.R."/>
            <person name="Lamed R."/>
            <person name="Zhivin O."/>
            <person name="Bayer E.A."/>
            <person name="Brown S.D."/>
        </authorList>
    </citation>
    <scope>NUCLEOTIDE SEQUENCE [LARGE SCALE GENOMIC DNA]</scope>
    <source>
        <strain evidence="18">DSM 2933</strain>
    </source>
</reference>
<evidence type="ECO:0000256" key="8">
    <source>
        <dbReference type="ARBA" id="ARBA00022741"/>
    </source>
</evidence>
<keyword evidence="10" id="KW-0067">ATP-binding</keyword>
<evidence type="ECO:0000256" key="11">
    <source>
        <dbReference type="ARBA" id="ARBA00022989"/>
    </source>
</evidence>
<feature type="domain" description="HAMP" evidence="16">
    <location>
        <begin position="191"/>
        <end position="242"/>
    </location>
</feature>
<proteinExistence type="predicted"/>
<evidence type="ECO:0000256" key="7">
    <source>
        <dbReference type="ARBA" id="ARBA00022692"/>
    </source>
</evidence>
<keyword evidence="5" id="KW-0597">Phosphoprotein</keyword>
<name>A0A0L6JWB5_9FIRM</name>
<comment type="caution">
    <text evidence="17">The sequence shown here is derived from an EMBL/GenBank/DDBJ whole genome shotgun (WGS) entry which is preliminary data.</text>
</comment>
<dbReference type="Gene3D" id="6.10.340.10">
    <property type="match status" value="1"/>
</dbReference>
<keyword evidence="13 14" id="KW-0472">Membrane</keyword>
<dbReference type="FunFam" id="3.30.565.10:FF:000006">
    <property type="entry name" value="Sensor histidine kinase WalK"/>
    <property type="match status" value="1"/>
</dbReference>
<keyword evidence="4" id="KW-1003">Cell membrane</keyword>
<comment type="catalytic activity">
    <reaction evidence="1">
        <text>ATP + protein L-histidine = ADP + protein N-phospho-L-histidine.</text>
        <dbReference type="EC" id="2.7.13.3"/>
    </reaction>
</comment>
<evidence type="ECO:0000256" key="5">
    <source>
        <dbReference type="ARBA" id="ARBA00022553"/>
    </source>
</evidence>
<dbReference type="eggNOG" id="COG5002">
    <property type="taxonomic scope" value="Bacteria"/>
</dbReference>
<evidence type="ECO:0000256" key="2">
    <source>
        <dbReference type="ARBA" id="ARBA00004651"/>
    </source>
</evidence>
<organism evidence="17 18">
    <name type="scientific">Pseudobacteroides cellulosolvens ATCC 35603 = DSM 2933</name>
    <dbReference type="NCBI Taxonomy" id="398512"/>
    <lineage>
        <taxon>Bacteria</taxon>
        <taxon>Bacillati</taxon>
        <taxon>Bacillota</taxon>
        <taxon>Clostridia</taxon>
        <taxon>Eubacteriales</taxon>
        <taxon>Oscillospiraceae</taxon>
        <taxon>Pseudobacteroides</taxon>
    </lineage>
</organism>
<dbReference type="InterPro" id="IPR003660">
    <property type="entry name" value="HAMP_dom"/>
</dbReference>
<evidence type="ECO:0000256" key="6">
    <source>
        <dbReference type="ARBA" id="ARBA00022679"/>
    </source>
</evidence>
<dbReference type="AlphaFoldDB" id="A0A0L6JWB5"/>
<dbReference type="Proteomes" id="UP000036923">
    <property type="component" value="Unassembled WGS sequence"/>
</dbReference>
<dbReference type="GO" id="GO:0005524">
    <property type="term" value="F:ATP binding"/>
    <property type="evidence" value="ECO:0007669"/>
    <property type="project" value="UniProtKB-KW"/>
</dbReference>
<evidence type="ECO:0000256" key="3">
    <source>
        <dbReference type="ARBA" id="ARBA00012438"/>
    </source>
</evidence>
<dbReference type="SMART" id="SM00304">
    <property type="entry name" value="HAMP"/>
    <property type="match status" value="1"/>
</dbReference>
<dbReference type="SUPFAM" id="SSF158472">
    <property type="entry name" value="HAMP domain-like"/>
    <property type="match status" value="1"/>
</dbReference>
<evidence type="ECO:0000256" key="14">
    <source>
        <dbReference type="SAM" id="Phobius"/>
    </source>
</evidence>
<evidence type="ECO:0000313" key="17">
    <source>
        <dbReference type="EMBL" id="KNY29910.1"/>
    </source>
</evidence>
<keyword evidence="11 14" id="KW-1133">Transmembrane helix</keyword>
<evidence type="ECO:0000256" key="10">
    <source>
        <dbReference type="ARBA" id="ARBA00022840"/>
    </source>
</evidence>
<dbReference type="PROSITE" id="PS50885">
    <property type="entry name" value="HAMP"/>
    <property type="match status" value="1"/>
</dbReference>
<dbReference type="InterPro" id="IPR036890">
    <property type="entry name" value="HATPase_C_sf"/>
</dbReference>
<feature type="transmembrane region" description="Helical" evidence="14">
    <location>
        <begin position="167"/>
        <end position="189"/>
    </location>
</feature>
<dbReference type="RefSeq" id="WP_036943543.1">
    <property type="nucleotide sequence ID" value="NZ_JQKC01000022.1"/>
</dbReference>
<protein>
    <recommendedName>
        <fullName evidence="3">histidine kinase</fullName>
        <ecNumber evidence="3">2.7.13.3</ecNumber>
    </recommendedName>
</protein>
<dbReference type="EC" id="2.7.13.3" evidence="3"/>
<keyword evidence="18" id="KW-1185">Reference proteome</keyword>
<dbReference type="CDD" id="cd00082">
    <property type="entry name" value="HisKA"/>
    <property type="match status" value="1"/>
</dbReference>
<evidence type="ECO:0000256" key="9">
    <source>
        <dbReference type="ARBA" id="ARBA00022777"/>
    </source>
</evidence>
<dbReference type="SMART" id="SM00387">
    <property type="entry name" value="HATPase_c"/>
    <property type="match status" value="1"/>
</dbReference>
<feature type="domain" description="Histidine kinase" evidence="15">
    <location>
        <begin position="250"/>
        <end position="463"/>
    </location>
</feature>
<feature type="transmembrane region" description="Helical" evidence="14">
    <location>
        <begin position="7"/>
        <end position="27"/>
    </location>
</feature>
<dbReference type="InterPro" id="IPR005467">
    <property type="entry name" value="His_kinase_dom"/>
</dbReference>
<evidence type="ECO:0000313" key="18">
    <source>
        <dbReference type="Proteomes" id="UP000036923"/>
    </source>
</evidence>
<dbReference type="PANTHER" id="PTHR45528">
    <property type="entry name" value="SENSOR HISTIDINE KINASE CPXA"/>
    <property type="match status" value="1"/>
</dbReference>
<dbReference type="InterPro" id="IPR036097">
    <property type="entry name" value="HisK_dim/P_sf"/>
</dbReference>
<dbReference type="GO" id="GO:0000155">
    <property type="term" value="F:phosphorelay sensor kinase activity"/>
    <property type="evidence" value="ECO:0007669"/>
    <property type="project" value="InterPro"/>
</dbReference>
<dbReference type="PANTHER" id="PTHR45528:SF1">
    <property type="entry name" value="SENSOR HISTIDINE KINASE CPXA"/>
    <property type="match status" value="1"/>
</dbReference>
<dbReference type="Gene3D" id="1.10.287.130">
    <property type="match status" value="1"/>
</dbReference>
<evidence type="ECO:0000256" key="12">
    <source>
        <dbReference type="ARBA" id="ARBA00023012"/>
    </source>
</evidence>
<accession>A0A0L6JWB5</accession>
<dbReference type="PRINTS" id="PR00344">
    <property type="entry name" value="BCTRLSENSOR"/>
</dbReference>
<gene>
    <name evidence="17" type="ORF">Bccel_5187</name>
</gene>
<dbReference type="EMBL" id="LGTC01000001">
    <property type="protein sequence ID" value="KNY29910.1"/>
    <property type="molecule type" value="Genomic_DNA"/>
</dbReference>
<dbReference type="InterPro" id="IPR050398">
    <property type="entry name" value="HssS/ArlS-like"/>
</dbReference>
<evidence type="ECO:0000256" key="1">
    <source>
        <dbReference type="ARBA" id="ARBA00000085"/>
    </source>
</evidence>
<dbReference type="SMART" id="SM00388">
    <property type="entry name" value="HisKA"/>
    <property type="match status" value="1"/>
</dbReference>